<feature type="region of interest" description="Disordered" evidence="4">
    <location>
        <begin position="52"/>
        <end position="76"/>
    </location>
</feature>
<evidence type="ECO:0000256" key="2">
    <source>
        <dbReference type="ARBA" id="ARBA00022884"/>
    </source>
</evidence>
<dbReference type="PROSITE" id="PS50886">
    <property type="entry name" value="TRBD"/>
    <property type="match status" value="1"/>
</dbReference>
<dbReference type="AlphaFoldDB" id="A0AAW1NP42"/>
<evidence type="ECO:0000259" key="5">
    <source>
        <dbReference type="PROSITE" id="PS50886"/>
    </source>
</evidence>
<evidence type="ECO:0000256" key="1">
    <source>
        <dbReference type="ARBA" id="ARBA00022555"/>
    </source>
</evidence>
<dbReference type="Gene3D" id="2.40.50.140">
    <property type="entry name" value="Nucleic acid-binding proteins"/>
    <property type="match status" value="1"/>
</dbReference>
<reference evidence="6 7" key="1">
    <citation type="journal article" date="2024" name="Nat. Commun.">
        <title>Phylogenomics reveals the evolutionary origins of lichenization in chlorophyte algae.</title>
        <authorList>
            <person name="Puginier C."/>
            <person name="Libourel C."/>
            <person name="Otte J."/>
            <person name="Skaloud P."/>
            <person name="Haon M."/>
            <person name="Grisel S."/>
            <person name="Petersen M."/>
            <person name="Berrin J.G."/>
            <person name="Delaux P.M."/>
            <person name="Dal Grande F."/>
            <person name="Keller J."/>
        </authorList>
    </citation>
    <scope>NUCLEOTIDE SEQUENCE [LARGE SCALE GENOMIC DNA]</scope>
    <source>
        <strain evidence="6 7">SAG 2036</strain>
    </source>
</reference>
<dbReference type="Proteomes" id="UP001465755">
    <property type="component" value="Unassembled WGS sequence"/>
</dbReference>
<protein>
    <recommendedName>
        <fullName evidence="5">tRNA-binding domain-containing protein</fullName>
    </recommendedName>
</protein>
<dbReference type="InterPro" id="IPR012340">
    <property type="entry name" value="NA-bd_OB-fold"/>
</dbReference>
<feature type="domain" description="TRNA-binding" evidence="5">
    <location>
        <begin position="79"/>
        <end position="182"/>
    </location>
</feature>
<dbReference type="EMBL" id="JALJOQ010000225">
    <property type="protein sequence ID" value="KAK9788459.1"/>
    <property type="molecule type" value="Genomic_DNA"/>
</dbReference>
<sequence>MHRSSGLLNGLHQRPVPQLLTTLTAPWRSLGSWASATQATDHHRCRISRLQTRAAADTAEKAEPAAEKAPELASAEPEDAAKLDLRVGKIISVEPHPEADSLYVEQIDVGEEEPRTIISGLVKYVPQAQMQGRSVVVICNLKPRKMRGIASNGMVLCASNEDHTQVEPLSPPQDATPGQRIQFGDFGEEGPPEPFSPNQMQKKKVFERVQMDLKTTADKTAVWKDLPMVTEAGAVTVETLANGTIS</sequence>
<dbReference type="InterPro" id="IPR002547">
    <property type="entry name" value="tRNA-bd_dom"/>
</dbReference>
<dbReference type="SUPFAM" id="SSF50249">
    <property type="entry name" value="Nucleic acid-binding proteins"/>
    <property type="match status" value="1"/>
</dbReference>
<evidence type="ECO:0000313" key="7">
    <source>
        <dbReference type="Proteomes" id="UP001465755"/>
    </source>
</evidence>
<gene>
    <name evidence="6" type="ORF">WJX73_003765</name>
</gene>
<dbReference type="PANTHER" id="PTHR11586:SF47">
    <property type="entry name" value="NUCLEIC ACID-BINDING, OB-FOLD-LIKE PROTEIN"/>
    <property type="match status" value="1"/>
</dbReference>
<evidence type="ECO:0000313" key="6">
    <source>
        <dbReference type="EMBL" id="KAK9788459.1"/>
    </source>
</evidence>
<keyword evidence="7" id="KW-1185">Reference proteome</keyword>
<dbReference type="CDD" id="cd02799">
    <property type="entry name" value="tRNA_bind_EMAP-II_like"/>
    <property type="match status" value="1"/>
</dbReference>
<dbReference type="PANTHER" id="PTHR11586">
    <property type="entry name" value="TRNA-AMINOACYLATION COFACTOR ARC1 FAMILY MEMBER"/>
    <property type="match status" value="1"/>
</dbReference>
<feature type="compositionally biased region" description="Basic and acidic residues" evidence="4">
    <location>
        <begin position="58"/>
        <end position="70"/>
    </location>
</feature>
<keyword evidence="1 3" id="KW-0820">tRNA-binding</keyword>
<organism evidence="6 7">
    <name type="scientific">Symbiochloris irregularis</name>
    <dbReference type="NCBI Taxonomy" id="706552"/>
    <lineage>
        <taxon>Eukaryota</taxon>
        <taxon>Viridiplantae</taxon>
        <taxon>Chlorophyta</taxon>
        <taxon>core chlorophytes</taxon>
        <taxon>Trebouxiophyceae</taxon>
        <taxon>Trebouxiales</taxon>
        <taxon>Trebouxiaceae</taxon>
        <taxon>Symbiochloris</taxon>
    </lineage>
</organism>
<dbReference type="FunFam" id="2.40.50.140:FF:000225">
    <property type="entry name" value="tyrosine--tRNA ligase, cytoplasmic"/>
    <property type="match status" value="1"/>
</dbReference>
<evidence type="ECO:0000256" key="3">
    <source>
        <dbReference type="PROSITE-ProRule" id="PRU00209"/>
    </source>
</evidence>
<dbReference type="Pfam" id="PF01588">
    <property type="entry name" value="tRNA_bind"/>
    <property type="match status" value="1"/>
</dbReference>
<keyword evidence="2 3" id="KW-0694">RNA-binding</keyword>
<accession>A0AAW1NP42</accession>
<proteinExistence type="predicted"/>
<evidence type="ECO:0000256" key="4">
    <source>
        <dbReference type="SAM" id="MobiDB-lite"/>
    </source>
</evidence>
<name>A0AAW1NP42_9CHLO</name>
<comment type="caution">
    <text evidence="6">The sequence shown here is derived from an EMBL/GenBank/DDBJ whole genome shotgun (WGS) entry which is preliminary data.</text>
</comment>
<dbReference type="InterPro" id="IPR051270">
    <property type="entry name" value="Tyrosine-tRNA_ligase_regulator"/>
</dbReference>
<dbReference type="GO" id="GO:0000049">
    <property type="term" value="F:tRNA binding"/>
    <property type="evidence" value="ECO:0007669"/>
    <property type="project" value="UniProtKB-UniRule"/>
</dbReference>